<protein>
    <submittedName>
        <fullName evidence="1">Uncharacterized protein</fullName>
    </submittedName>
</protein>
<gene>
    <name evidence="1" type="ORF">TKK_007569</name>
</gene>
<reference evidence="1 2" key="1">
    <citation type="journal article" date="2024" name="bioRxiv">
        <title>A reference genome for Trichogramma kaykai: A tiny desert-dwelling parasitoid wasp with competing sex-ratio distorters.</title>
        <authorList>
            <person name="Culotta J."/>
            <person name="Lindsey A.R."/>
        </authorList>
    </citation>
    <scope>NUCLEOTIDE SEQUENCE [LARGE SCALE GENOMIC DNA]</scope>
    <source>
        <strain evidence="1 2">KSX58</strain>
    </source>
</reference>
<keyword evidence="2" id="KW-1185">Reference proteome</keyword>
<dbReference type="EMBL" id="JBJJXI010000059">
    <property type="protein sequence ID" value="KAL3398405.1"/>
    <property type="molecule type" value="Genomic_DNA"/>
</dbReference>
<name>A0ABD2X089_9HYME</name>
<accession>A0ABD2X089</accession>
<organism evidence="1 2">
    <name type="scientific">Trichogramma kaykai</name>
    <dbReference type="NCBI Taxonomy" id="54128"/>
    <lineage>
        <taxon>Eukaryota</taxon>
        <taxon>Metazoa</taxon>
        <taxon>Ecdysozoa</taxon>
        <taxon>Arthropoda</taxon>
        <taxon>Hexapoda</taxon>
        <taxon>Insecta</taxon>
        <taxon>Pterygota</taxon>
        <taxon>Neoptera</taxon>
        <taxon>Endopterygota</taxon>
        <taxon>Hymenoptera</taxon>
        <taxon>Apocrita</taxon>
        <taxon>Proctotrupomorpha</taxon>
        <taxon>Chalcidoidea</taxon>
        <taxon>Trichogrammatidae</taxon>
        <taxon>Trichogramma</taxon>
    </lineage>
</organism>
<sequence>MGGHYSSTVRKAASVILKSTLHEDFEKRFSALVMSELTGLLPRSRVGGAQWEHLRGLTLADPEFYEPNKVDCVIGADLIPEIIMDGIKEGPVGAPLVQLRLDFDW</sequence>
<comment type="caution">
    <text evidence="1">The sequence shown here is derived from an EMBL/GenBank/DDBJ whole genome shotgun (WGS) entry which is preliminary data.</text>
</comment>
<dbReference type="Proteomes" id="UP001627154">
    <property type="component" value="Unassembled WGS sequence"/>
</dbReference>
<evidence type="ECO:0000313" key="1">
    <source>
        <dbReference type="EMBL" id="KAL3398405.1"/>
    </source>
</evidence>
<dbReference type="AlphaFoldDB" id="A0ABD2X089"/>
<evidence type="ECO:0000313" key="2">
    <source>
        <dbReference type="Proteomes" id="UP001627154"/>
    </source>
</evidence>
<proteinExistence type="predicted"/>